<keyword evidence="10" id="KW-0804">Transcription</keyword>
<evidence type="ECO:0000256" key="1">
    <source>
        <dbReference type="ARBA" id="ARBA00004123"/>
    </source>
</evidence>
<dbReference type="GO" id="GO:0006355">
    <property type="term" value="P:regulation of DNA-templated transcription"/>
    <property type="evidence" value="ECO:0007669"/>
    <property type="project" value="InterPro"/>
</dbReference>
<evidence type="ECO:0000256" key="12">
    <source>
        <dbReference type="ARBA" id="ARBA00023315"/>
    </source>
</evidence>
<keyword evidence="4" id="KW-0808">Transferase</keyword>
<dbReference type="OrthoDB" id="787137at2759"/>
<feature type="compositionally biased region" description="Low complexity" evidence="14">
    <location>
        <begin position="70"/>
        <end position="86"/>
    </location>
</feature>
<dbReference type="EC" id="2.3.1.48" evidence="3"/>
<dbReference type="SUPFAM" id="SSF55729">
    <property type="entry name" value="Acyl-CoA N-acyltransferases (Nat)"/>
    <property type="match status" value="1"/>
</dbReference>
<evidence type="ECO:0000256" key="3">
    <source>
        <dbReference type="ARBA" id="ARBA00013184"/>
    </source>
</evidence>
<dbReference type="PANTHER" id="PTHR10615:SF219">
    <property type="entry name" value="HISTONE ACETYLTRANSFERASE KAT5"/>
    <property type="match status" value="1"/>
</dbReference>
<dbReference type="Proteomes" id="UP000837801">
    <property type="component" value="Unassembled WGS sequence"/>
</dbReference>
<keyword evidence="12" id="KW-0012">Acyltransferase</keyword>
<comment type="similarity">
    <text evidence="2">Belongs to the MYST (SAS/MOZ) family.</text>
</comment>
<evidence type="ECO:0000259" key="15">
    <source>
        <dbReference type="PROSITE" id="PS51726"/>
    </source>
</evidence>
<evidence type="ECO:0000313" key="16">
    <source>
        <dbReference type="EMBL" id="CAH2351669.1"/>
    </source>
</evidence>
<feature type="active site" description="Proton donor/acceptor" evidence="13">
    <location>
        <position position="255"/>
    </location>
</feature>
<dbReference type="Gene3D" id="3.30.60.60">
    <property type="entry name" value="N-acetyl transferase-like"/>
    <property type="match status" value="1"/>
</dbReference>
<organism evidence="16 17">
    <name type="scientific">[Candida] railenensis</name>
    <dbReference type="NCBI Taxonomy" id="45579"/>
    <lineage>
        <taxon>Eukaryota</taxon>
        <taxon>Fungi</taxon>
        <taxon>Dikarya</taxon>
        <taxon>Ascomycota</taxon>
        <taxon>Saccharomycotina</taxon>
        <taxon>Pichiomycetes</taxon>
        <taxon>Debaryomycetaceae</taxon>
        <taxon>Kurtzmaniella</taxon>
    </lineage>
</organism>
<protein>
    <recommendedName>
        <fullName evidence="3">histone acetyltransferase</fullName>
        <ecNumber evidence="3">2.3.1.48</ecNumber>
    </recommendedName>
</protein>
<dbReference type="AlphaFoldDB" id="A0A9P0QNF7"/>
<gene>
    <name evidence="16" type="ORF">CLIB1423_04S03312</name>
</gene>
<keyword evidence="17" id="KW-1185">Reference proteome</keyword>
<evidence type="ECO:0000256" key="4">
    <source>
        <dbReference type="ARBA" id="ARBA00022679"/>
    </source>
</evidence>
<evidence type="ECO:0000256" key="7">
    <source>
        <dbReference type="ARBA" id="ARBA00022833"/>
    </source>
</evidence>
<evidence type="ECO:0000256" key="2">
    <source>
        <dbReference type="ARBA" id="ARBA00010107"/>
    </source>
</evidence>
<comment type="caution">
    <text evidence="16">The sequence shown here is derived from an EMBL/GenBank/DDBJ whole genome shotgun (WGS) entry which is preliminary data.</text>
</comment>
<evidence type="ECO:0000256" key="8">
    <source>
        <dbReference type="ARBA" id="ARBA00022990"/>
    </source>
</evidence>
<keyword evidence="11" id="KW-0539">Nucleus</keyword>
<name>A0A9P0QNF7_9ASCO</name>
<reference evidence="16" key="1">
    <citation type="submission" date="2022-03" db="EMBL/GenBank/DDBJ databases">
        <authorList>
            <person name="Legras J.-L."/>
            <person name="Devillers H."/>
            <person name="Grondin C."/>
        </authorList>
    </citation>
    <scope>NUCLEOTIDE SEQUENCE</scope>
    <source>
        <strain evidence="16">CLIB 1423</strain>
    </source>
</reference>
<dbReference type="InterPro" id="IPR002717">
    <property type="entry name" value="HAT_MYST-type"/>
</dbReference>
<evidence type="ECO:0000256" key="13">
    <source>
        <dbReference type="PIRSR" id="PIRSR602717-51"/>
    </source>
</evidence>
<dbReference type="InterPro" id="IPR036388">
    <property type="entry name" value="WH-like_DNA-bd_sf"/>
</dbReference>
<dbReference type="GO" id="GO:0008270">
    <property type="term" value="F:zinc ion binding"/>
    <property type="evidence" value="ECO:0007669"/>
    <property type="project" value="UniProtKB-KW"/>
</dbReference>
<evidence type="ECO:0000256" key="14">
    <source>
        <dbReference type="SAM" id="MobiDB-lite"/>
    </source>
</evidence>
<keyword evidence="9" id="KW-0805">Transcription regulation</keyword>
<keyword evidence="5" id="KW-0479">Metal-binding</keyword>
<keyword evidence="7" id="KW-0862">Zinc</keyword>
<dbReference type="PROSITE" id="PS51726">
    <property type="entry name" value="MYST_HAT"/>
    <property type="match status" value="1"/>
</dbReference>
<evidence type="ECO:0000256" key="5">
    <source>
        <dbReference type="ARBA" id="ARBA00022723"/>
    </source>
</evidence>
<proteinExistence type="inferred from homology"/>
<evidence type="ECO:0000256" key="9">
    <source>
        <dbReference type="ARBA" id="ARBA00023015"/>
    </source>
</evidence>
<dbReference type="InterPro" id="IPR016181">
    <property type="entry name" value="Acyl_CoA_acyltransferase"/>
</dbReference>
<dbReference type="GO" id="GO:0005634">
    <property type="term" value="C:nucleus"/>
    <property type="evidence" value="ECO:0007669"/>
    <property type="project" value="UniProtKB-SubCell"/>
</dbReference>
<dbReference type="EMBL" id="CAKXYY010000004">
    <property type="protein sequence ID" value="CAH2351669.1"/>
    <property type="molecule type" value="Genomic_DNA"/>
</dbReference>
<dbReference type="InterPro" id="IPR050603">
    <property type="entry name" value="MYST_HAT"/>
</dbReference>
<sequence length="370" mass="42782">MGKSSEFYGVLEQPNIRRICFGKYEIDSWYGNAAYFGADHKTLGYKKITANEKNGQLITAMRKPSLNGHSTTQIDNTTDTASTTPQSQSSQYWLDKLYVCEYCFKYTDVEQECQAHRISCTFNKTYPPVGKLMYRDEYSQYIITKVRGFENVLFTQNLCLFGKLFLDNKSVYYNVDPFDFYIVYGHDPTDDESSNLKFKPMGFFSKEVLSWDCDNNLACICVFPPFQRKGLGNLLIEFSYELAAVTAGQKFSGPEFPLSPFGKISYYNYWSKKLTLTLYEHIIKEGIISFNLTEIANLTGFRREDILITLEYMKVLHRSSRKRASSKGSTTKSEDENVYFSKANFQKWCSDNHIDVKQEKSMLNPNYLVL</sequence>
<dbReference type="PANTHER" id="PTHR10615">
    <property type="entry name" value="HISTONE ACETYLTRANSFERASE"/>
    <property type="match status" value="1"/>
</dbReference>
<dbReference type="Gene3D" id="1.10.10.10">
    <property type="entry name" value="Winged helix-like DNA-binding domain superfamily/Winged helix DNA-binding domain"/>
    <property type="match status" value="1"/>
</dbReference>
<evidence type="ECO:0000256" key="10">
    <source>
        <dbReference type="ARBA" id="ARBA00023163"/>
    </source>
</evidence>
<dbReference type="GO" id="GO:0035267">
    <property type="term" value="C:NuA4 histone acetyltransferase complex"/>
    <property type="evidence" value="ECO:0007669"/>
    <property type="project" value="TreeGrafter"/>
</dbReference>
<comment type="subcellular location">
    <subcellularLocation>
        <location evidence="1">Nucleus</location>
    </subcellularLocation>
</comment>
<accession>A0A9P0QNF7</accession>
<evidence type="ECO:0000313" key="17">
    <source>
        <dbReference type="Proteomes" id="UP000837801"/>
    </source>
</evidence>
<dbReference type="Pfam" id="PF01853">
    <property type="entry name" value="MOZ_SAS"/>
    <property type="match status" value="1"/>
</dbReference>
<feature type="domain" description="MYST-type HAT" evidence="15">
    <location>
        <begin position="11"/>
        <end position="342"/>
    </location>
</feature>
<dbReference type="GO" id="GO:0046972">
    <property type="term" value="F:histone H4K16 acetyltransferase activity"/>
    <property type="evidence" value="ECO:0007669"/>
    <property type="project" value="TreeGrafter"/>
</dbReference>
<dbReference type="Gene3D" id="3.40.630.30">
    <property type="match status" value="1"/>
</dbReference>
<feature type="region of interest" description="Disordered" evidence="14">
    <location>
        <begin position="66"/>
        <end position="86"/>
    </location>
</feature>
<keyword evidence="6" id="KW-0863">Zinc-finger</keyword>
<evidence type="ECO:0000256" key="11">
    <source>
        <dbReference type="ARBA" id="ARBA00023242"/>
    </source>
</evidence>
<keyword evidence="8" id="KW-0007">Acetylation</keyword>
<evidence type="ECO:0000256" key="6">
    <source>
        <dbReference type="ARBA" id="ARBA00022771"/>
    </source>
</evidence>